<feature type="transmembrane region" description="Helical" evidence="2">
    <location>
        <begin position="30"/>
        <end position="49"/>
    </location>
</feature>
<dbReference type="Proteomes" id="UP000398389">
    <property type="component" value="Unassembled WGS sequence"/>
</dbReference>
<keyword evidence="2" id="KW-0812">Transmembrane</keyword>
<dbReference type="EMBL" id="CABVLU010000001">
    <property type="protein sequence ID" value="VVT46427.1"/>
    <property type="molecule type" value="Genomic_DNA"/>
</dbReference>
<feature type="compositionally biased region" description="Low complexity" evidence="1">
    <location>
        <begin position="506"/>
        <end position="519"/>
    </location>
</feature>
<keyword evidence="2" id="KW-0472">Membrane</keyword>
<sequence length="652" mass="72152">MNSASVSRSKGPAVSSTAKSHRKINFLKRVLRLVWCAVRATAAVFWAFICILVPSMADRAEAAFHELKQEIDNAVKEAMMTQDYAFNKPNVTLTVQPDGQKFAKSPSKITFLHDTRGNNKQSKKNGHGLHRRRVGMDTQAVTKTNKHRAILSITKTHNSARVYSSKNLRIIPPTISVKYPEPNNDSSSISLSSSLVPSSSSSSSFQTLPFSSSNNVDVFPNNCAFRNPVSLHNSHRNRTQSMDLRPISQPDSKEQVVSVNSLDLFLPQETGANQPLTIYQDGYTNQIYEIKHDYPENEEDYTVVPTTKNVLQNATLHSLNKQMDTQTKVSLPKQMPYAITADCTDVQNECAGEIPKIASSGTFLASASESSLPRKMASVLPVTTVTPPMPHSMAQLFTPPPQDPHAPVMNARSDHYWTCPMPTVGGGTICVPVAAALPRTFRRAVPSSSSSSSPSSSFSVNKPRAQSISNSIGSPVDLDEEEKEECVERVSLPSPTPVYRAPRMCASTSALRPRSSSSSGPRIGEEEDENENELLVLFRQRRQNSIQNQQQSESLLRRDSEQLHVEHCQGSTLKASPSVKSLKFLRNMEFFEELQQQTRAALQEKAAAAAAFNEARKQMNPEQLAKHREMLVIRNKLSLCEAEHILGVKRII</sequence>
<gene>
    <name evidence="3" type="ORF">SAPINGB_P001208</name>
</gene>
<evidence type="ECO:0000256" key="1">
    <source>
        <dbReference type="SAM" id="MobiDB-lite"/>
    </source>
</evidence>
<feature type="region of interest" description="Disordered" evidence="1">
    <location>
        <begin position="444"/>
        <end position="530"/>
    </location>
</feature>
<dbReference type="RefSeq" id="XP_031851822.1">
    <property type="nucleotide sequence ID" value="XM_031995931.1"/>
</dbReference>
<feature type="compositionally biased region" description="Polar residues" evidence="1">
    <location>
        <begin position="464"/>
        <end position="473"/>
    </location>
</feature>
<keyword evidence="4" id="KW-1185">Reference proteome</keyword>
<name>A0A5E8B6C6_9ASCO</name>
<feature type="compositionally biased region" description="Low complexity" evidence="1">
    <location>
        <begin position="446"/>
        <end position="459"/>
    </location>
</feature>
<evidence type="ECO:0000313" key="4">
    <source>
        <dbReference type="Proteomes" id="UP000398389"/>
    </source>
</evidence>
<protein>
    <submittedName>
        <fullName evidence="3">Uncharacterized protein</fullName>
    </submittedName>
</protein>
<accession>A0A5E8B6C6</accession>
<keyword evidence="2" id="KW-1133">Transmembrane helix</keyword>
<organism evidence="3 4">
    <name type="scientific">Magnusiomyces paraingens</name>
    <dbReference type="NCBI Taxonomy" id="2606893"/>
    <lineage>
        <taxon>Eukaryota</taxon>
        <taxon>Fungi</taxon>
        <taxon>Dikarya</taxon>
        <taxon>Ascomycota</taxon>
        <taxon>Saccharomycotina</taxon>
        <taxon>Dipodascomycetes</taxon>
        <taxon>Dipodascales</taxon>
        <taxon>Dipodascaceae</taxon>
        <taxon>Magnusiomyces</taxon>
    </lineage>
</organism>
<dbReference type="GeneID" id="43580031"/>
<proteinExistence type="predicted"/>
<evidence type="ECO:0000256" key="2">
    <source>
        <dbReference type="SAM" id="Phobius"/>
    </source>
</evidence>
<evidence type="ECO:0000313" key="3">
    <source>
        <dbReference type="EMBL" id="VVT46427.1"/>
    </source>
</evidence>
<reference evidence="3 4" key="1">
    <citation type="submission" date="2019-09" db="EMBL/GenBank/DDBJ databases">
        <authorList>
            <person name="Brejova B."/>
        </authorList>
    </citation>
    <scope>NUCLEOTIDE SEQUENCE [LARGE SCALE GENOMIC DNA]</scope>
</reference>
<dbReference type="AlphaFoldDB" id="A0A5E8B6C6"/>